<evidence type="ECO:0000256" key="1">
    <source>
        <dbReference type="ARBA" id="ARBA00004604"/>
    </source>
</evidence>
<dbReference type="GO" id="GO:0032040">
    <property type="term" value="C:small-subunit processome"/>
    <property type="evidence" value="ECO:0007669"/>
    <property type="project" value="InterPro"/>
</dbReference>
<feature type="compositionally biased region" description="Low complexity" evidence="4">
    <location>
        <begin position="18"/>
        <end position="28"/>
    </location>
</feature>
<proteinExistence type="predicted"/>
<dbReference type="PANTHER" id="PTHR14150">
    <property type="entry name" value="U3 SMALL NUCLEOLAR RNA-ASSOCIATED PROTEIN 14"/>
    <property type="match status" value="1"/>
</dbReference>
<feature type="compositionally biased region" description="Acidic residues" evidence="4">
    <location>
        <begin position="427"/>
        <end position="443"/>
    </location>
</feature>
<gene>
    <name evidence="5" type="ORF">TrRE_jg10646</name>
</gene>
<feature type="compositionally biased region" description="Basic and acidic residues" evidence="4">
    <location>
        <begin position="484"/>
        <end position="506"/>
    </location>
</feature>
<reference evidence="5" key="1">
    <citation type="submission" date="2022-07" db="EMBL/GenBank/DDBJ databases">
        <title>Genome analysis of Parmales, a sister group of diatoms, reveals the evolutionary specialization of diatoms from phago-mixotrophs to photoautotrophs.</title>
        <authorList>
            <person name="Ban H."/>
            <person name="Sato S."/>
            <person name="Yoshikawa S."/>
            <person name="Kazumasa Y."/>
            <person name="Nakamura Y."/>
            <person name="Ichinomiya M."/>
            <person name="Saitoh K."/>
            <person name="Sato N."/>
            <person name="Blanc-Mathieu R."/>
            <person name="Endo H."/>
            <person name="Kuwata A."/>
            <person name="Ogata H."/>
        </authorList>
    </citation>
    <scope>NUCLEOTIDE SEQUENCE</scope>
</reference>
<feature type="compositionally biased region" description="Basic residues" evidence="4">
    <location>
        <begin position="1"/>
        <end position="17"/>
    </location>
</feature>
<dbReference type="OrthoDB" id="277439at2759"/>
<dbReference type="AlphaFoldDB" id="A0A9W7CBY3"/>
<evidence type="ECO:0000313" key="6">
    <source>
        <dbReference type="Proteomes" id="UP001165082"/>
    </source>
</evidence>
<dbReference type="EMBL" id="BRXZ01000134">
    <property type="protein sequence ID" value="GMI05898.1"/>
    <property type="molecule type" value="Genomic_DNA"/>
</dbReference>
<feature type="compositionally biased region" description="Basic and acidic residues" evidence="4">
    <location>
        <begin position="560"/>
        <end position="573"/>
    </location>
</feature>
<feature type="compositionally biased region" description="Acidic residues" evidence="4">
    <location>
        <begin position="49"/>
        <end position="68"/>
    </location>
</feature>
<feature type="compositionally biased region" description="Basic residues" evidence="4">
    <location>
        <begin position="721"/>
        <end position="730"/>
    </location>
</feature>
<name>A0A9W7CBY3_9STRA</name>
<feature type="compositionally biased region" description="Basic and acidic residues" evidence="4">
    <location>
        <begin position="115"/>
        <end position="128"/>
    </location>
</feature>
<evidence type="ECO:0000256" key="3">
    <source>
        <dbReference type="ARBA" id="ARBA00023242"/>
    </source>
</evidence>
<feature type="compositionally biased region" description="Basic and acidic residues" evidence="4">
    <location>
        <begin position="731"/>
        <end position="743"/>
    </location>
</feature>
<accession>A0A9W7CBY3</accession>
<evidence type="ECO:0000256" key="2">
    <source>
        <dbReference type="ARBA" id="ARBA00022553"/>
    </source>
</evidence>
<sequence>MAPRKTSKKAMKTKQSSRKSPLSKSRSTSEPDWGSIKTADEYNDRVLEGVDDEEVDSDIDCFDSEDELMYGSLFTSRGGDSDDDEGDSDDSDASDDSDDEDEEEEEDMLDMLAALDKKTNSHRKEEATSHATLKPSEFSSTTTTASEKLTMDSLLNPLASTSSNFASIRSSMQSLDSTKTTHALQSTVVTDRASRKLAYEASSKDVSNWMETVKANREAETLDFRPKNRAKVTTNSLVNKFTPDNDFERQIQEALEGAGASDERKMVEAEEALAAGNVKGGGGDDDDADFDDDLGSNTNLTLEEFKKRHGQLAKMRSLLFYEERKRHQINKIKSKKYRKIRKKQNEREAGKEMELLRSSDPELARELDEQEATKRMKERMTLAHKNTSKWARQQLRRGNIDTDTRKALSKQVAIGDKLRAKQMGEGGGEDDGDSSGEEGEDEDERLKRKAREVLEGVEGDDERDERENHKSGLFKLAFMQKGIETQREKAKREAMELLEELERGEGGGDEGGEDYDDEEDEEEEEEEEEEGEKRKGERTTIVGEGIEIDLDDDDDDDENIDKNDSDENDDAGKKVAGSMKRKAAEPKDGGFDIASNPWMGDGKADKKGKKKKGKKEVDGSIVDLDKGISMIVGDDSDSVDMTAQGHGSDSDSDGGDEGGKRGLEKLSQSELVERAFAAPADMEDEFKKEKQAMIEKDDPSRKAAEDDNVQGWGSWTGAGVRKPKKRKKLSKKLEAPKVKKAKRADDKLPTVIINEKRMKKMSKFKVASVPYPFTSAEQYERSMAGPVGADWQTTQTVINMTRPEILKKAGRIINPIGKMAKKKNDKRKARF</sequence>
<protein>
    <recommendedName>
        <fullName evidence="7">U3 small nucleolar RNA-associated protein 14</fullName>
    </recommendedName>
</protein>
<dbReference type="GO" id="GO:0006364">
    <property type="term" value="P:rRNA processing"/>
    <property type="evidence" value="ECO:0007669"/>
    <property type="project" value="InterPro"/>
</dbReference>
<dbReference type="Pfam" id="PF04615">
    <property type="entry name" value="Utp14"/>
    <property type="match status" value="1"/>
</dbReference>
<feature type="compositionally biased region" description="Basic and acidic residues" evidence="4">
    <location>
        <begin position="343"/>
        <end position="381"/>
    </location>
</feature>
<comment type="subcellular location">
    <subcellularLocation>
        <location evidence="1">Nucleus</location>
        <location evidence="1">Nucleolus</location>
    </subcellularLocation>
</comment>
<feature type="compositionally biased region" description="Basic and acidic residues" evidence="4">
    <location>
        <begin position="38"/>
        <end position="48"/>
    </location>
</feature>
<feature type="compositionally biased region" description="Acidic residues" evidence="4">
    <location>
        <begin position="546"/>
        <end position="559"/>
    </location>
</feature>
<keyword evidence="3" id="KW-0539">Nucleus</keyword>
<feature type="region of interest" description="Disordered" evidence="4">
    <location>
        <begin position="339"/>
        <end position="743"/>
    </location>
</feature>
<feature type="compositionally biased region" description="Acidic residues" evidence="4">
    <location>
        <begin position="507"/>
        <end position="530"/>
    </location>
</feature>
<evidence type="ECO:0000256" key="4">
    <source>
        <dbReference type="SAM" id="MobiDB-lite"/>
    </source>
</evidence>
<dbReference type="Proteomes" id="UP001165082">
    <property type="component" value="Unassembled WGS sequence"/>
</dbReference>
<evidence type="ECO:0008006" key="7">
    <source>
        <dbReference type="Google" id="ProtNLM"/>
    </source>
</evidence>
<keyword evidence="2" id="KW-0597">Phosphoprotein</keyword>
<evidence type="ECO:0000313" key="5">
    <source>
        <dbReference type="EMBL" id="GMI05898.1"/>
    </source>
</evidence>
<feature type="region of interest" description="Disordered" evidence="4">
    <location>
        <begin position="1"/>
        <end position="145"/>
    </location>
</feature>
<feature type="compositionally biased region" description="Basic and acidic residues" evidence="4">
    <location>
        <begin position="685"/>
        <end position="705"/>
    </location>
</feature>
<feature type="compositionally biased region" description="Acidic residues" evidence="4">
    <location>
        <begin position="81"/>
        <end position="109"/>
    </location>
</feature>
<organism evidence="5 6">
    <name type="scientific">Triparma retinervis</name>
    <dbReference type="NCBI Taxonomy" id="2557542"/>
    <lineage>
        <taxon>Eukaryota</taxon>
        <taxon>Sar</taxon>
        <taxon>Stramenopiles</taxon>
        <taxon>Ochrophyta</taxon>
        <taxon>Bolidophyceae</taxon>
        <taxon>Parmales</taxon>
        <taxon>Triparmaceae</taxon>
        <taxon>Triparma</taxon>
    </lineage>
</organism>
<feature type="compositionally biased region" description="Low complexity" evidence="4">
    <location>
        <begin position="136"/>
        <end position="145"/>
    </location>
</feature>
<feature type="compositionally biased region" description="Basic and acidic residues" evidence="4">
    <location>
        <begin position="615"/>
        <end position="626"/>
    </location>
</feature>
<comment type="caution">
    <text evidence="5">The sequence shown here is derived from an EMBL/GenBank/DDBJ whole genome shotgun (WGS) entry which is preliminary data.</text>
</comment>
<dbReference type="PANTHER" id="PTHR14150:SF12">
    <property type="entry name" value="U3 SMALL NUCLEOLAR RNA-ASSOCIATED PROTEIN 14 HOMOLOG A"/>
    <property type="match status" value="1"/>
</dbReference>
<keyword evidence="6" id="KW-1185">Reference proteome</keyword>
<dbReference type="InterPro" id="IPR006709">
    <property type="entry name" value="SSU_processome_Utp14"/>
</dbReference>
<feature type="compositionally biased region" description="Acidic residues" evidence="4">
    <location>
        <begin position="455"/>
        <end position="464"/>
    </location>
</feature>